<dbReference type="SMART" id="SM00448">
    <property type="entry name" value="REC"/>
    <property type="match status" value="1"/>
</dbReference>
<dbReference type="InterPro" id="IPR001789">
    <property type="entry name" value="Sig_transdc_resp-reg_receiver"/>
</dbReference>
<dbReference type="Gene3D" id="1.10.10.10">
    <property type="entry name" value="Winged helix-like DNA-binding domain superfamily/Winged helix DNA-binding domain"/>
    <property type="match status" value="1"/>
</dbReference>
<dbReference type="FunFam" id="3.40.50.2300:FF:000001">
    <property type="entry name" value="DNA-binding response regulator PhoB"/>
    <property type="match status" value="1"/>
</dbReference>
<dbReference type="CDD" id="cd00383">
    <property type="entry name" value="trans_reg_C"/>
    <property type="match status" value="1"/>
</dbReference>
<evidence type="ECO:0000256" key="2">
    <source>
        <dbReference type="ARBA" id="ARBA00022553"/>
    </source>
</evidence>
<dbReference type="InterPro" id="IPR016032">
    <property type="entry name" value="Sig_transdc_resp-reg_C-effctor"/>
</dbReference>
<evidence type="ECO:0000313" key="13">
    <source>
        <dbReference type="Proteomes" id="UP000184127"/>
    </source>
</evidence>
<dbReference type="SMART" id="SM00862">
    <property type="entry name" value="Trans_reg_C"/>
    <property type="match status" value="1"/>
</dbReference>
<comment type="function">
    <text evidence="7">May play the central regulatory role in sporulation. It may be an element of the effector pathway responsible for the activation of sporulation genes in response to nutritional stress. Spo0A may act in concert with spo0H (a sigma factor) to control the expression of some genes that are critical to the sporulation process.</text>
</comment>
<gene>
    <name evidence="12" type="ORF">SAMN02745195_01750</name>
</gene>
<sequence>MKKILVCDDENSLLNMLSIILKKEGYDVICAQNGKEIIEKLKENIPDLIVLDVMLPDVNGFDILKTISSKYKIPILMLTAKSDIIDKVLGLEFGADDYITKPFDTREFLARVKALLRRMEEVKKISTTFSYKELFVDFDQKVVKKSGNPLNLTPKEFELLKVLIEAKGTVLSRDELLDRVWGYDYCGDTRTVDIHILRLRKKIEDDVSNPVYILTVYGFGYKLGIK</sequence>
<dbReference type="PROSITE" id="PS51755">
    <property type="entry name" value="OMPR_PHOB"/>
    <property type="match status" value="1"/>
</dbReference>
<feature type="modified residue" description="4-aspartylphosphate" evidence="8">
    <location>
        <position position="52"/>
    </location>
</feature>
<evidence type="ECO:0000256" key="5">
    <source>
        <dbReference type="ARBA" id="ARBA00023125"/>
    </source>
</evidence>
<dbReference type="PANTHER" id="PTHR48111">
    <property type="entry name" value="REGULATOR OF RPOS"/>
    <property type="match status" value="1"/>
</dbReference>
<keyword evidence="5 9" id="KW-0238">DNA-binding</keyword>
<evidence type="ECO:0000259" key="10">
    <source>
        <dbReference type="PROSITE" id="PS50110"/>
    </source>
</evidence>
<evidence type="ECO:0000259" key="11">
    <source>
        <dbReference type="PROSITE" id="PS51755"/>
    </source>
</evidence>
<feature type="domain" description="OmpR/PhoB-type" evidence="11">
    <location>
        <begin position="126"/>
        <end position="225"/>
    </location>
</feature>
<evidence type="ECO:0000256" key="1">
    <source>
        <dbReference type="ARBA" id="ARBA00018672"/>
    </source>
</evidence>
<feature type="DNA-binding region" description="OmpR/PhoB-type" evidence="9">
    <location>
        <begin position="126"/>
        <end position="225"/>
    </location>
</feature>
<dbReference type="SUPFAM" id="SSF46894">
    <property type="entry name" value="C-terminal effector domain of the bipartite response regulators"/>
    <property type="match status" value="1"/>
</dbReference>
<keyword evidence="13" id="KW-1185">Reference proteome</keyword>
<dbReference type="GO" id="GO:0032993">
    <property type="term" value="C:protein-DNA complex"/>
    <property type="evidence" value="ECO:0007669"/>
    <property type="project" value="TreeGrafter"/>
</dbReference>
<dbReference type="GO" id="GO:0005829">
    <property type="term" value="C:cytosol"/>
    <property type="evidence" value="ECO:0007669"/>
    <property type="project" value="TreeGrafter"/>
</dbReference>
<dbReference type="PROSITE" id="PS50110">
    <property type="entry name" value="RESPONSE_REGULATORY"/>
    <property type="match status" value="1"/>
</dbReference>
<dbReference type="Proteomes" id="UP000184127">
    <property type="component" value="Unassembled WGS sequence"/>
</dbReference>
<dbReference type="GO" id="GO:0000976">
    <property type="term" value="F:transcription cis-regulatory region binding"/>
    <property type="evidence" value="ECO:0007669"/>
    <property type="project" value="TreeGrafter"/>
</dbReference>
<name>A0A1M4YIC5_9THEO</name>
<evidence type="ECO:0000256" key="9">
    <source>
        <dbReference type="PROSITE-ProRule" id="PRU01091"/>
    </source>
</evidence>
<dbReference type="InterPro" id="IPR039420">
    <property type="entry name" value="WalR-like"/>
</dbReference>
<evidence type="ECO:0000256" key="3">
    <source>
        <dbReference type="ARBA" id="ARBA00023012"/>
    </source>
</evidence>
<feature type="domain" description="Response regulatory" evidence="10">
    <location>
        <begin position="3"/>
        <end position="116"/>
    </location>
</feature>
<evidence type="ECO:0000256" key="7">
    <source>
        <dbReference type="ARBA" id="ARBA00024867"/>
    </source>
</evidence>
<accession>A0A1M4YIC5</accession>
<dbReference type="InterPro" id="IPR036388">
    <property type="entry name" value="WH-like_DNA-bd_sf"/>
</dbReference>
<dbReference type="AlphaFoldDB" id="A0A1M4YIC5"/>
<evidence type="ECO:0000256" key="4">
    <source>
        <dbReference type="ARBA" id="ARBA00023015"/>
    </source>
</evidence>
<dbReference type="Pfam" id="PF00072">
    <property type="entry name" value="Response_reg"/>
    <property type="match status" value="1"/>
</dbReference>
<keyword evidence="4" id="KW-0805">Transcription regulation</keyword>
<dbReference type="PANTHER" id="PTHR48111:SF40">
    <property type="entry name" value="PHOSPHATE REGULON TRANSCRIPTIONAL REGULATORY PROTEIN PHOB"/>
    <property type="match status" value="1"/>
</dbReference>
<organism evidence="12 13">
    <name type="scientific">Thermoanaerobacter uzonensis DSM 18761</name>
    <dbReference type="NCBI Taxonomy" id="1123369"/>
    <lineage>
        <taxon>Bacteria</taxon>
        <taxon>Bacillati</taxon>
        <taxon>Bacillota</taxon>
        <taxon>Clostridia</taxon>
        <taxon>Thermoanaerobacterales</taxon>
        <taxon>Thermoanaerobacteraceae</taxon>
        <taxon>Thermoanaerobacter</taxon>
    </lineage>
</organism>
<evidence type="ECO:0000256" key="6">
    <source>
        <dbReference type="ARBA" id="ARBA00023163"/>
    </source>
</evidence>
<keyword evidence="2 8" id="KW-0597">Phosphoprotein</keyword>
<evidence type="ECO:0000256" key="8">
    <source>
        <dbReference type="PROSITE-ProRule" id="PRU00169"/>
    </source>
</evidence>
<proteinExistence type="predicted"/>
<dbReference type="GO" id="GO:0006355">
    <property type="term" value="P:regulation of DNA-templated transcription"/>
    <property type="evidence" value="ECO:0007669"/>
    <property type="project" value="InterPro"/>
</dbReference>
<keyword evidence="3" id="KW-0902">Two-component regulatory system</keyword>
<keyword evidence="6" id="KW-0804">Transcription</keyword>
<dbReference type="RefSeq" id="WP_072969047.1">
    <property type="nucleotide sequence ID" value="NZ_FQUR01000013.1"/>
</dbReference>
<reference evidence="13" key="1">
    <citation type="submission" date="2016-11" db="EMBL/GenBank/DDBJ databases">
        <authorList>
            <person name="Varghese N."/>
            <person name="Submissions S."/>
        </authorList>
    </citation>
    <scope>NUCLEOTIDE SEQUENCE [LARGE SCALE GENOMIC DNA]</scope>
    <source>
        <strain evidence="13">DSM 18761</strain>
    </source>
</reference>
<dbReference type="EMBL" id="FQUR01000013">
    <property type="protein sequence ID" value="SHF05545.1"/>
    <property type="molecule type" value="Genomic_DNA"/>
</dbReference>
<dbReference type="GO" id="GO:0000156">
    <property type="term" value="F:phosphorelay response regulator activity"/>
    <property type="evidence" value="ECO:0007669"/>
    <property type="project" value="TreeGrafter"/>
</dbReference>
<dbReference type="SUPFAM" id="SSF52172">
    <property type="entry name" value="CheY-like"/>
    <property type="match status" value="1"/>
</dbReference>
<dbReference type="Pfam" id="PF00486">
    <property type="entry name" value="Trans_reg_C"/>
    <property type="match status" value="1"/>
</dbReference>
<dbReference type="Gene3D" id="3.40.50.2300">
    <property type="match status" value="1"/>
</dbReference>
<dbReference type="InterPro" id="IPR001867">
    <property type="entry name" value="OmpR/PhoB-type_DNA-bd"/>
</dbReference>
<protein>
    <recommendedName>
        <fullName evidence="1">Stage 0 sporulation protein A homolog</fullName>
    </recommendedName>
</protein>
<dbReference type="Gene3D" id="6.10.250.690">
    <property type="match status" value="1"/>
</dbReference>
<dbReference type="InterPro" id="IPR011006">
    <property type="entry name" value="CheY-like_superfamily"/>
</dbReference>
<evidence type="ECO:0000313" key="12">
    <source>
        <dbReference type="EMBL" id="SHF05545.1"/>
    </source>
</evidence>
<dbReference type="FunFam" id="1.10.10.10:FF:000018">
    <property type="entry name" value="DNA-binding response regulator ResD"/>
    <property type="match status" value="1"/>
</dbReference>